<dbReference type="PANTHER" id="PTHR43309:SF3">
    <property type="entry name" value="5-OXOPROLINASE SUBUNIT C"/>
    <property type="match status" value="1"/>
</dbReference>
<evidence type="ECO:0000256" key="3">
    <source>
        <dbReference type="ARBA" id="ARBA00022840"/>
    </source>
</evidence>
<dbReference type="Proteomes" id="UP001236663">
    <property type="component" value="Unassembled WGS sequence"/>
</dbReference>
<dbReference type="InterPro" id="IPR052708">
    <property type="entry name" value="PxpC"/>
</dbReference>
<evidence type="ECO:0000259" key="4">
    <source>
        <dbReference type="SMART" id="SM00797"/>
    </source>
</evidence>
<proteinExistence type="predicted"/>
<keyword evidence="6" id="KW-1185">Reference proteome</keyword>
<dbReference type="PANTHER" id="PTHR43309">
    <property type="entry name" value="5-OXOPROLINASE SUBUNIT C"/>
    <property type="match status" value="1"/>
</dbReference>
<dbReference type="RefSeq" id="WP_163383217.1">
    <property type="nucleotide sequence ID" value="NZ_JAUFQS010000047.1"/>
</dbReference>
<dbReference type="Pfam" id="PF02626">
    <property type="entry name" value="CT_A_B"/>
    <property type="match status" value="1"/>
</dbReference>
<comment type="caution">
    <text evidence="5">The sequence shown here is derived from an EMBL/GenBank/DDBJ whole genome shotgun (WGS) entry which is preliminary data.</text>
</comment>
<accession>A0ABT8CDZ0</accession>
<dbReference type="EMBL" id="JAUFQS010000047">
    <property type="protein sequence ID" value="MDN3690282.1"/>
    <property type="molecule type" value="Genomic_DNA"/>
</dbReference>
<name>A0ABT8CDZ0_9BACT</name>
<dbReference type="InterPro" id="IPR029000">
    <property type="entry name" value="Cyclophilin-like_dom_sf"/>
</dbReference>
<organism evidence="5 6">
    <name type="scientific">Cyclobacterium jeungdonense</name>
    <dbReference type="NCBI Taxonomy" id="708087"/>
    <lineage>
        <taxon>Bacteria</taxon>
        <taxon>Pseudomonadati</taxon>
        <taxon>Bacteroidota</taxon>
        <taxon>Cytophagia</taxon>
        <taxon>Cytophagales</taxon>
        <taxon>Cyclobacteriaceae</taxon>
        <taxon>Cyclobacterium</taxon>
    </lineage>
</organism>
<gene>
    <name evidence="5" type="ORF">QWZ15_20840</name>
</gene>
<evidence type="ECO:0000313" key="6">
    <source>
        <dbReference type="Proteomes" id="UP001236663"/>
    </source>
</evidence>
<dbReference type="SMART" id="SM00797">
    <property type="entry name" value="AHS2"/>
    <property type="match status" value="1"/>
</dbReference>
<dbReference type="Gene3D" id="2.40.100.10">
    <property type="entry name" value="Cyclophilin-like"/>
    <property type="match status" value="1"/>
</dbReference>
<keyword evidence="3" id="KW-0067">ATP-binding</keyword>
<dbReference type="InterPro" id="IPR003778">
    <property type="entry name" value="CT_A_B"/>
</dbReference>
<keyword evidence="2" id="KW-0378">Hydrolase</keyword>
<reference evidence="6" key="1">
    <citation type="journal article" date="2019" name="Int. J. Syst. Evol. Microbiol.">
        <title>The Global Catalogue of Microorganisms (GCM) 10K type strain sequencing project: providing services to taxonomists for standard genome sequencing and annotation.</title>
        <authorList>
            <consortium name="The Broad Institute Genomics Platform"/>
            <consortium name="The Broad Institute Genome Sequencing Center for Infectious Disease"/>
            <person name="Wu L."/>
            <person name="Ma J."/>
        </authorList>
    </citation>
    <scope>NUCLEOTIDE SEQUENCE [LARGE SCALE GENOMIC DNA]</scope>
    <source>
        <strain evidence="6">CECT 7706</strain>
    </source>
</reference>
<protein>
    <submittedName>
        <fullName evidence="5">Biotin-dependent carboxyltransferase family protein</fullName>
    </submittedName>
</protein>
<sequence>MAKLKLEKAGILTTIQDLGRPAYAALGVPLSGPMDKNSFLLANHLMRKSPADACLEIYMGDLEMVFDSLCQLVVTGASCKICCENKSYHTNELIEVPKGKKLTLSRFRNGQWAYLAINGSFLSQTVMGSQSFYPGITRKSRFSAGEEVLYQASQKNIPPLHAKVKPSILTYSPVLPAFKGPSFSLLSPNQQAKLNTGIFTLSTEQNRMGIHLVEEITHSLKEVITTPVYPGTVQLTSSGKLIVLMLDAQVTGGYHRVLQLPQQSIGTLAQLRPGENFRFQLIDIPK</sequence>
<evidence type="ECO:0000313" key="5">
    <source>
        <dbReference type="EMBL" id="MDN3690282.1"/>
    </source>
</evidence>
<feature type="domain" description="Carboxyltransferase" evidence="4">
    <location>
        <begin position="25"/>
        <end position="284"/>
    </location>
</feature>
<evidence type="ECO:0000256" key="2">
    <source>
        <dbReference type="ARBA" id="ARBA00022801"/>
    </source>
</evidence>
<keyword evidence="1" id="KW-0547">Nucleotide-binding</keyword>
<evidence type="ECO:0000256" key="1">
    <source>
        <dbReference type="ARBA" id="ARBA00022741"/>
    </source>
</evidence>